<evidence type="ECO:0000313" key="6">
    <source>
        <dbReference type="Proteomes" id="UP000290204"/>
    </source>
</evidence>
<evidence type="ECO:0000256" key="3">
    <source>
        <dbReference type="ARBA" id="ARBA00023163"/>
    </source>
</evidence>
<dbReference type="Pfam" id="PF00532">
    <property type="entry name" value="Peripla_BP_1"/>
    <property type="match status" value="1"/>
</dbReference>
<dbReference type="InterPro" id="IPR000843">
    <property type="entry name" value="HTH_LacI"/>
</dbReference>
<gene>
    <name evidence="5" type="ORF">ESA94_19630</name>
</gene>
<accession>A0A4Q1CE80</accession>
<dbReference type="InterPro" id="IPR001761">
    <property type="entry name" value="Peripla_BP/Lac1_sug-bd_dom"/>
</dbReference>
<evidence type="ECO:0000256" key="2">
    <source>
        <dbReference type="ARBA" id="ARBA00023125"/>
    </source>
</evidence>
<dbReference type="AlphaFoldDB" id="A0A4Q1CE80"/>
<name>A0A4Q1CE80_9BACT</name>
<feature type="domain" description="HTH lacI-type" evidence="4">
    <location>
        <begin position="4"/>
        <end position="58"/>
    </location>
</feature>
<keyword evidence="3" id="KW-0804">Transcription</keyword>
<dbReference type="Pfam" id="PF00356">
    <property type="entry name" value="LacI"/>
    <property type="match status" value="1"/>
</dbReference>
<keyword evidence="6" id="KW-1185">Reference proteome</keyword>
<dbReference type="PANTHER" id="PTHR30146">
    <property type="entry name" value="LACI-RELATED TRANSCRIPTIONAL REPRESSOR"/>
    <property type="match status" value="1"/>
</dbReference>
<reference evidence="5 6" key="1">
    <citation type="submission" date="2019-01" db="EMBL/GenBank/DDBJ databases">
        <title>Lacibacter sp. strain TTM-7.</title>
        <authorList>
            <person name="Chen W.-M."/>
        </authorList>
    </citation>
    <scope>NUCLEOTIDE SEQUENCE [LARGE SCALE GENOMIC DNA]</scope>
    <source>
        <strain evidence="5 6">TTM-7</strain>
    </source>
</reference>
<dbReference type="CDD" id="cd06267">
    <property type="entry name" value="PBP1_LacI_sugar_binding-like"/>
    <property type="match status" value="1"/>
</dbReference>
<dbReference type="InterPro" id="IPR028082">
    <property type="entry name" value="Peripla_BP_I"/>
</dbReference>
<dbReference type="SUPFAM" id="SSF47413">
    <property type="entry name" value="lambda repressor-like DNA-binding domains"/>
    <property type="match status" value="1"/>
</dbReference>
<dbReference type="GO" id="GO:0000976">
    <property type="term" value="F:transcription cis-regulatory region binding"/>
    <property type="evidence" value="ECO:0007669"/>
    <property type="project" value="TreeGrafter"/>
</dbReference>
<proteinExistence type="predicted"/>
<sequence>MSKLTIKTLAKELGLSIATVSKALKDSHEISSETKKKVLAMAEQLNYVPNPYASSLRKQKSKTIAVILPEVADNFFSLAINGIQSVAETKNYHVLIYLSHESFEIEKNTVNHCLSGRVDGVLLSVSSETSDAAHFEKLKNENIPFVFFDREFENFAAPKIITNDYECGFLAAKLLLSKGCKHPAFLSTSENLSICSKRSAGFTAALTEEGFIKDKHEFVIDCTGTPDTIFDQVQELLKNNPQIDGIVASVERLAMQIYMVSVANSITIPKELKVVAFSTLETAPILNPSLTTITQPAFEIGKTAAEVLFTMIEKKKHNITADSVMILPSTLIERNSTLA</sequence>
<dbReference type="PROSITE" id="PS50932">
    <property type="entry name" value="HTH_LACI_2"/>
    <property type="match status" value="1"/>
</dbReference>
<evidence type="ECO:0000313" key="5">
    <source>
        <dbReference type="EMBL" id="RXK57736.1"/>
    </source>
</evidence>
<evidence type="ECO:0000259" key="4">
    <source>
        <dbReference type="PROSITE" id="PS50932"/>
    </source>
</evidence>
<dbReference type="OrthoDB" id="667031at2"/>
<dbReference type="SUPFAM" id="SSF53822">
    <property type="entry name" value="Periplasmic binding protein-like I"/>
    <property type="match status" value="1"/>
</dbReference>
<dbReference type="Gene3D" id="3.40.50.2300">
    <property type="match status" value="2"/>
</dbReference>
<dbReference type="SMART" id="SM00354">
    <property type="entry name" value="HTH_LACI"/>
    <property type="match status" value="1"/>
</dbReference>
<dbReference type="Proteomes" id="UP000290204">
    <property type="component" value="Unassembled WGS sequence"/>
</dbReference>
<keyword evidence="2" id="KW-0238">DNA-binding</keyword>
<dbReference type="RefSeq" id="WP_129132660.1">
    <property type="nucleotide sequence ID" value="NZ_SDHW01000008.1"/>
</dbReference>
<dbReference type="InterPro" id="IPR010982">
    <property type="entry name" value="Lambda_DNA-bd_dom_sf"/>
</dbReference>
<keyword evidence="1" id="KW-0805">Transcription regulation</keyword>
<dbReference type="Gene3D" id="1.10.260.40">
    <property type="entry name" value="lambda repressor-like DNA-binding domains"/>
    <property type="match status" value="1"/>
</dbReference>
<dbReference type="CDD" id="cd01392">
    <property type="entry name" value="HTH_LacI"/>
    <property type="match status" value="1"/>
</dbReference>
<protein>
    <submittedName>
        <fullName evidence="5">LacI family transcriptional regulator</fullName>
    </submittedName>
</protein>
<comment type="caution">
    <text evidence="5">The sequence shown here is derived from an EMBL/GenBank/DDBJ whole genome shotgun (WGS) entry which is preliminary data.</text>
</comment>
<dbReference type="PANTHER" id="PTHR30146:SF109">
    <property type="entry name" value="HTH-TYPE TRANSCRIPTIONAL REGULATOR GALS"/>
    <property type="match status" value="1"/>
</dbReference>
<dbReference type="EMBL" id="SDHW01000008">
    <property type="protein sequence ID" value="RXK57736.1"/>
    <property type="molecule type" value="Genomic_DNA"/>
</dbReference>
<dbReference type="GO" id="GO:0003700">
    <property type="term" value="F:DNA-binding transcription factor activity"/>
    <property type="evidence" value="ECO:0007669"/>
    <property type="project" value="TreeGrafter"/>
</dbReference>
<organism evidence="5 6">
    <name type="scientific">Lacibacter luteus</name>
    <dbReference type="NCBI Taxonomy" id="2508719"/>
    <lineage>
        <taxon>Bacteria</taxon>
        <taxon>Pseudomonadati</taxon>
        <taxon>Bacteroidota</taxon>
        <taxon>Chitinophagia</taxon>
        <taxon>Chitinophagales</taxon>
        <taxon>Chitinophagaceae</taxon>
        <taxon>Lacibacter</taxon>
    </lineage>
</organism>
<evidence type="ECO:0000256" key="1">
    <source>
        <dbReference type="ARBA" id="ARBA00023015"/>
    </source>
</evidence>